<reference evidence="6" key="1">
    <citation type="journal article" date="2023" name="Mol. Biol. Evol.">
        <title>Third-Generation Sequencing Reveals the Adaptive Role of the Epigenome in Three Deep-Sea Polychaetes.</title>
        <authorList>
            <person name="Perez M."/>
            <person name="Aroh O."/>
            <person name="Sun Y."/>
            <person name="Lan Y."/>
            <person name="Juniper S.K."/>
            <person name="Young C.R."/>
            <person name="Angers B."/>
            <person name="Qian P.Y."/>
        </authorList>
    </citation>
    <scope>NUCLEOTIDE SEQUENCE</scope>
    <source>
        <strain evidence="6">P08H-3</strain>
    </source>
</reference>
<dbReference type="PANTHER" id="PTHR22761">
    <property type="entry name" value="CHARGED MULTIVESICULAR BODY PROTEIN"/>
    <property type="match status" value="1"/>
</dbReference>
<protein>
    <recommendedName>
        <fullName evidence="8">Charged multivesicular body protein 4b</fullName>
    </recommendedName>
</protein>
<dbReference type="GO" id="GO:0006900">
    <property type="term" value="P:vesicle budding from membrane"/>
    <property type="evidence" value="ECO:0007669"/>
    <property type="project" value="TreeGrafter"/>
</dbReference>
<dbReference type="FunFam" id="1.10.287.1060:FF:000001">
    <property type="entry name" value="Charged multivesicular body protein 4b"/>
    <property type="match status" value="1"/>
</dbReference>
<dbReference type="Pfam" id="PF03357">
    <property type="entry name" value="Snf7"/>
    <property type="match status" value="1"/>
</dbReference>
<dbReference type="GO" id="GO:0000815">
    <property type="term" value="C:ESCRT III complex"/>
    <property type="evidence" value="ECO:0007669"/>
    <property type="project" value="TreeGrafter"/>
</dbReference>
<dbReference type="AlphaFoldDB" id="A0AAD9NFG7"/>
<dbReference type="Gene3D" id="6.10.250.1710">
    <property type="match status" value="1"/>
</dbReference>
<evidence type="ECO:0008006" key="8">
    <source>
        <dbReference type="Google" id="ProtNLM"/>
    </source>
</evidence>
<dbReference type="PANTHER" id="PTHR22761:SF10">
    <property type="entry name" value="GH13992P"/>
    <property type="match status" value="1"/>
</dbReference>
<sequence>MSILANIFGLGKKGGKSPTPQEAIQKLREVEEMLSKKSDFLEKKIEGELMVARKHGTKNKRVALNALKRKKRYEKQLQQIDGTLSTIEFQREALENASTNTEVLSVMGGAAKALKAAHKNMYVILSNRAVNVLDVDDVHNLMDDIAEQQEVANEISEAISNPIGFGQDVDEDDLMAELEELEQENLDEQLLEVTGPATDNLPSVPTAEPVVPTAAKTAKEDSEIDELAMWAS</sequence>
<gene>
    <name evidence="6" type="ORF">LSH36_37g13080</name>
</gene>
<evidence type="ECO:0000313" key="7">
    <source>
        <dbReference type="Proteomes" id="UP001208570"/>
    </source>
</evidence>
<dbReference type="Gene3D" id="1.10.287.1060">
    <property type="entry name" value="ESAT-6-like"/>
    <property type="match status" value="1"/>
</dbReference>
<evidence type="ECO:0000256" key="4">
    <source>
        <dbReference type="ARBA" id="ARBA00023054"/>
    </source>
</evidence>
<keyword evidence="3" id="KW-0967">Endosome</keyword>
<proteinExistence type="inferred from homology"/>
<comment type="caution">
    <text evidence="6">The sequence shown here is derived from an EMBL/GenBank/DDBJ whole genome shotgun (WGS) entry which is preliminary data.</text>
</comment>
<accession>A0AAD9NFG7</accession>
<dbReference type="InterPro" id="IPR005024">
    <property type="entry name" value="Snf7_fam"/>
</dbReference>
<evidence type="ECO:0000256" key="2">
    <source>
        <dbReference type="ARBA" id="ARBA00006190"/>
    </source>
</evidence>
<evidence type="ECO:0000313" key="6">
    <source>
        <dbReference type="EMBL" id="KAK2166658.1"/>
    </source>
</evidence>
<evidence type="ECO:0000256" key="5">
    <source>
        <dbReference type="SAM" id="MobiDB-lite"/>
    </source>
</evidence>
<dbReference type="GO" id="GO:0005771">
    <property type="term" value="C:multivesicular body"/>
    <property type="evidence" value="ECO:0007669"/>
    <property type="project" value="TreeGrafter"/>
</dbReference>
<name>A0AAD9NFG7_9ANNE</name>
<dbReference type="GO" id="GO:0032511">
    <property type="term" value="P:late endosome to vacuole transport via multivesicular body sorting pathway"/>
    <property type="evidence" value="ECO:0007669"/>
    <property type="project" value="TreeGrafter"/>
</dbReference>
<feature type="region of interest" description="Disordered" evidence="5">
    <location>
        <begin position="196"/>
        <end position="224"/>
    </location>
</feature>
<comment type="similarity">
    <text evidence="2">Belongs to the SNF7 family.</text>
</comment>
<evidence type="ECO:0000256" key="1">
    <source>
        <dbReference type="ARBA" id="ARBA00004603"/>
    </source>
</evidence>
<keyword evidence="4" id="KW-0175">Coiled coil</keyword>
<dbReference type="Proteomes" id="UP001208570">
    <property type="component" value="Unassembled WGS sequence"/>
</dbReference>
<keyword evidence="7" id="KW-1185">Reference proteome</keyword>
<dbReference type="GO" id="GO:0009898">
    <property type="term" value="C:cytoplasmic side of plasma membrane"/>
    <property type="evidence" value="ECO:0007669"/>
    <property type="project" value="TreeGrafter"/>
</dbReference>
<dbReference type="EMBL" id="JAODUP010000037">
    <property type="protein sequence ID" value="KAK2166658.1"/>
    <property type="molecule type" value="Genomic_DNA"/>
</dbReference>
<organism evidence="6 7">
    <name type="scientific">Paralvinella palmiformis</name>
    <dbReference type="NCBI Taxonomy" id="53620"/>
    <lineage>
        <taxon>Eukaryota</taxon>
        <taxon>Metazoa</taxon>
        <taxon>Spiralia</taxon>
        <taxon>Lophotrochozoa</taxon>
        <taxon>Annelida</taxon>
        <taxon>Polychaeta</taxon>
        <taxon>Sedentaria</taxon>
        <taxon>Canalipalpata</taxon>
        <taxon>Terebellida</taxon>
        <taxon>Terebelliformia</taxon>
        <taxon>Alvinellidae</taxon>
        <taxon>Paralvinella</taxon>
    </lineage>
</organism>
<evidence type="ECO:0000256" key="3">
    <source>
        <dbReference type="ARBA" id="ARBA00022753"/>
    </source>
</evidence>
<comment type="subcellular location">
    <subcellularLocation>
        <location evidence="1">Late endosome</location>
    </subcellularLocation>
</comment>